<organism evidence="1 2">
    <name type="scientific">Yoonia ponticola</name>
    <dbReference type="NCBI Taxonomy" id="1524255"/>
    <lineage>
        <taxon>Bacteria</taxon>
        <taxon>Pseudomonadati</taxon>
        <taxon>Pseudomonadota</taxon>
        <taxon>Alphaproteobacteria</taxon>
        <taxon>Rhodobacterales</taxon>
        <taxon>Paracoccaceae</taxon>
        <taxon>Yoonia</taxon>
    </lineage>
</organism>
<evidence type="ECO:0000313" key="2">
    <source>
        <dbReference type="Proteomes" id="UP000535415"/>
    </source>
</evidence>
<keyword evidence="2" id="KW-1185">Reference proteome</keyword>
<protein>
    <submittedName>
        <fullName evidence="1">Uncharacterized protein</fullName>
    </submittedName>
</protein>
<dbReference type="SUPFAM" id="SSF55486">
    <property type="entry name" value="Metalloproteases ('zincins'), catalytic domain"/>
    <property type="match status" value="1"/>
</dbReference>
<proteinExistence type="predicted"/>
<gene>
    <name evidence="1" type="ORF">FHS72_003661</name>
</gene>
<dbReference type="Proteomes" id="UP000535415">
    <property type="component" value="Unassembled WGS sequence"/>
</dbReference>
<comment type="caution">
    <text evidence="1">The sequence shown here is derived from an EMBL/GenBank/DDBJ whole genome shotgun (WGS) entry which is preliminary data.</text>
</comment>
<dbReference type="RefSeq" id="WP_183531116.1">
    <property type="nucleotide sequence ID" value="NZ_JACIJM010000018.1"/>
</dbReference>
<dbReference type="EMBL" id="JACIJM010000018">
    <property type="protein sequence ID" value="MBB5724013.1"/>
    <property type="molecule type" value="Genomic_DNA"/>
</dbReference>
<reference evidence="1 2" key="1">
    <citation type="submission" date="2020-08" db="EMBL/GenBank/DDBJ databases">
        <title>Genomic Encyclopedia of Type Strains, Phase IV (KMG-IV): sequencing the most valuable type-strain genomes for metagenomic binning, comparative biology and taxonomic classification.</title>
        <authorList>
            <person name="Goeker M."/>
        </authorList>
    </citation>
    <scope>NUCLEOTIDE SEQUENCE [LARGE SCALE GENOMIC DNA]</scope>
    <source>
        <strain evidence="1 2">DSM 101064</strain>
    </source>
</reference>
<sequence length="378" mass="42052">MASFQPKPDSGYYTVADWLELHGLEVPVAREWLSSVSDPESAAQSRSSAQVLPSAEEIWSLASRALVEILPEILEDIVFIRDLCERDWDAPADAVPCTLDRVEHHTPLVSMCYQRTPEDALCVAHEFGHAVQYHLARGCFISPILREVAAFAAEKALIDFTHRERPDLYGSLRAAWEADSCVIFGRDVEKLHEALTDPTAPYAYRMNYPLARLLAEELLNASDFGDLGKIYRGGPSLPVLLSAMKDRRGAAIEGNYLPQVPDADASSAAMNSYQSLGMMALLDIDYLAGEPEKNIGEYYASRVAHMHEQTAFVAIGSEGKPIGYANWEVDKNDARLIRLKRLSAPFGNDLEVREKLLARLPENAKLVTCDTQEKQVTW</sequence>
<name>A0A7W9EZL7_9RHOB</name>
<evidence type="ECO:0000313" key="1">
    <source>
        <dbReference type="EMBL" id="MBB5724013.1"/>
    </source>
</evidence>
<accession>A0A7W9EZL7</accession>
<dbReference type="AlphaFoldDB" id="A0A7W9EZL7"/>